<keyword evidence="5" id="KW-0573">Peptidoglycan synthesis</keyword>
<keyword evidence="2" id="KW-0732">Signal</keyword>
<dbReference type="PRINTS" id="PR00725">
    <property type="entry name" value="DADACBPTASE1"/>
</dbReference>
<evidence type="ECO:0000256" key="6">
    <source>
        <dbReference type="ARBA" id="ARBA00023316"/>
    </source>
</evidence>
<feature type="domain" description="Peptidase S11 D-alanyl-D-alanine carboxypeptidase A N-terminal" evidence="8">
    <location>
        <begin position="30"/>
        <end position="245"/>
    </location>
</feature>
<name>A0A3B0RMX5_9ZZZZ</name>
<dbReference type="GO" id="GO:0006508">
    <property type="term" value="P:proteolysis"/>
    <property type="evidence" value="ECO:0007669"/>
    <property type="project" value="InterPro"/>
</dbReference>
<evidence type="ECO:0000256" key="7">
    <source>
        <dbReference type="SAM" id="MobiDB-lite"/>
    </source>
</evidence>
<evidence type="ECO:0000259" key="8">
    <source>
        <dbReference type="Pfam" id="PF00768"/>
    </source>
</evidence>
<dbReference type="PANTHER" id="PTHR21581:SF6">
    <property type="entry name" value="TRAFFICKING PROTEIN PARTICLE COMPLEX SUBUNIT 12"/>
    <property type="match status" value="1"/>
</dbReference>
<dbReference type="InterPro" id="IPR018044">
    <property type="entry name" value="Peptidase_S11"/>
</dbReference>
<protein>
    <submittedName>
        <fullName evidence="9">D-alanyl-D-alanine carboxypeptidase</fullName>
        <ecNumber evidence="9">3.4.16.4</ecNumber>
    </submittedName>
</protein>
<sequence length="417" mass="46172">MKRAWIKLVLTLTLIAGLVSPVQAGFGPSLVFDANTGEVLVADRAGVPWYPASLTKLMTAYVTFKAIRNGQISLNQKLLVSKNASRRPPSKIGIRAGRSVTVDFALKAILVHSANDMAVVLAENIGGSVAGFADRMNREARRLGMTGSRFVNPHGLHDKRQVTTARDMGILATTILLEFPQYKKYFNAPNIRVGKRRLKNRNKLMRRVKWIDGMKTGYLCASGFNLVASARVNGRRLISISLGARSGAGRDEYSKILLEWGANGASRSSLRLARIRNVGGTPKNIATQVCKKRQRVLWGKQQELVGWGVSLGEYKSAYTADAVLQGRALISRQFLSTAKIGVFRSIQPRRYVAMLSQMQQAESLTLCNYLRRRNAFCEVLTPQTFAAYLSARAVSKPTGKKPRPRQNFNRHPVADNR</sequence>
<keyword evidence="6" id="KW-0961">Cell wall biogenesis/degradation</keyword>
<dbReference type="InterPro" id="IPR001967">
    <property type="entry name" value="Peptidase_S11_N"/>
</dbReference>
<dbReference type="PANTHER" id="PTHR21581">
    <property type="entry name" value="D-ALANYL-D-ALANINE CARBOXYPEPTIDASE"/>
    <property type="match status" value="1"/>
</dbReference>
<dbReference type="SUPFAM" id="SSF56601">
    <property type="entry name" value="beta-lactamase/transpeptidase-like"/>
    <property type="match status" value="1"/>
</dbReference>
<keyword evidence="9" id="KW-0645">Protease</keyword>
<dbReference type="EC" id="3.4.16.4" evidence="9"/>
<evidence type="ECO:0000313" key="9">
    <source>
        <dbReference type="EMBL" id="VAV92801.1"/>
    </source>
</evidence>
<dbReference type="Pfam" id="PF00768">
    <property type="entry name" value="Peptidase_S11"/>
    <property type="match status" value="1"/>
</dbReference>
<dbReference type="InterPro" id="IPR012338">
    <property type="entry name" value="Beta-lactam/transpept-like"/>
</dbReference>
<evidence type="ECO:0000256" key="4">
    <source>
        <dbReference type="ARBA" id="ARBA00022960"/>
    </source>
</evidence>
<comment type="similarity">
    <text evidence="1">Belongs to the peptidase S11 family.</text>
</comment>
<dbReference type="GO" id="GO:0009002">
    <property type="term" value="F:serine-type D-Ala-D-Ala carboxypeptidase activity"/>
    <property type="evidence" value="ECO:0007669"/>
    <property type="project" value="UniProtKB-EC"/>
</dbReference>
<keyword evidence="4" id="KW-0133">Cell shape</keyword>
<accession>A0A3B0RMX5</accession>
<keyword evidence="9" id="KW-0121">Carboxypeptidase</keyword>
<evidence type="ECO:0000256" key="1">
    <source>
        <dbReference type="ARBA" id="ARBA00007164"/>
    </source>
</evidence>
<organism evidence="9">
    <name type="scientific">hydrothermal vent metagenome</name>
    <dbReference type="NCBI Taxonomy" id="652676"/>
    <lineage>
        <taxon>unclassified sequences</taxon>
        <taxon>metagenomes</taxon>
        <taxon>ecological metagenomes</taxon>
    </lineage>
</organism>
<dbReference type="GO" id="GO:0071555">
    <property type="term" value="P:cell wall organization"/>
    <property type="evidence" value="ECO:0007669"/>
    <property type="project" value="UniProtKB-KW"/>
</dbReference>
<evidence type="ECO:0000256" key="2">
    <source>
        <dbReference type="ARBA" id="ARBA00022729"/>
    </source>
</evidence>
<gene>
    <name evidence="9" type="ORF">MNBD_ALPHA08-2258</name>
</gene>
<dbReference type="AlphaFoldDB" id="A0A3B0RMX5"/>
<dbReference type="EMBL" id="UOEC01000103">
    <property type="protein sequence ID" value="VAV92801.1"/>
    <property type="molecule type" value="Genomic_DNA"/>
</dbReference>
<feature type="region of interest" description="Disordered" evidence="7">
    <location>
        <begin position="396"/>
        <end position="417"/>
    </location>
</feature>
<dbReference type="GO" id="GO:0008360">
    <property type="term" value="P:regulation of cell shape"/>
    <property type="evidence" value="ECO:0007669"/>
    <property type="project" value="UniProtKB-KW"/>
</dbReference>
<dbReference type="GO" id="GO:0009252">
    <property type="term" value="P:peptidoglycan biosynthetic process"/>
    <property type="evidence" value="ECO:0007669"/>
    <property type="project" value="UniProtKB-KW"/>
</dbReference>
<proteinExistence type="inferred from homology"/>
<keyword evidence="3 9" id="KW-0378">Hydrolase</keyword>
<dbReference type="Gene3D" id="3.40.710.10">
    <property type="entry name" value="DD-peptidase/beta-lactamase superfamily"/>
    <property type="match status" value="1"/>
</dbReference>
<evidence type="ECO:0000256" key="3">
    <source>
        <dbReference type="ARBA" id="ARBA00022801"/>
    </source>
</evidence>
<evidence type="ECO:0000256" key="5">
    <source>
        <dbReference type="ARBA" id="ARBA00022984"/>
    </source>
</evidence>
<reference evidence="9" key="1">
    <citation type="submission" date="2018-06" db="EMBL/GenBank/DDBJ databases">
        <authorList>
            <person name="Zhirakovskaya E."/>
        </authorList>
    </citation>
    <scope>NUCLEOTIDE SEQUENCE</scope>
</reference>